<protein>
    <recommendedName>
        <fullName evidence="3">C-type lectin domain-containing protein</fullName>
    </recommendedName>
</protein>
<dbReference type="PANTHER" id="PTHR45784">
    <property type="entry name" value="C-TYPE LECTIN DOMAIN FAMILY 20 MEMBER A-RELATED"/>
    <property type="match status" value="1"/>
</dbReference>
<dbReference type="InterPro" id="IPR018378">
    <property type="entry name" value="C-type_lectin_CS"/>
</dbReference>
<gene>
    <name evidence="4" type="ORF">Q7C36_016093</name>
</gene>
<dbReference type="InterPro" id="IPR016186">
    <property type="entry name" value="C-type_lectin-like/link_sf"/>
</dbReference>
<keyword evidence="2" id="KW-1133">Transmembrane helix</keyword>
<feature type="domain" description="C-type lectin" evidence="3">
    <location>
        <begin position="140"/>
        <end position="246"/>
    </location>
</feature>
<dbReference type="PANTHER" id="PTHR45784:SF3">
    <property type="entry name" value="C-TYPE LECTIN DOMAIN FAMILY 4 MEMBER K-LIKE-RELATED"/>
    <property type="match status" value="1"/>
</dbReference>
<feature type="domain" description="C-type lectin" evidence="3">
    <location>
        <begin position="25"/>
        <end position="135"/>
    </location>
</feature>
<comment type="caution">
    <text evidence="4">The sequence shown here is derived from an EMBL/GenBank/DDBJ whole genome shotgun (WGS) entry which is preliminary data.</text>
</comment>
<dbReference type="SUPFAM" id="SSF56436">
    <property type="entry name" value="C-type lectin-like"/>
    <property type="match status" value="2"/>
</dbReference>
<evidence type="ECO:0000313" key="5">
    <source>
        <dbReference type="Proteomes" id="UP001187315"/>
    </source>
</evidence>
<dbReference type="Pfam" id="PF00059">
    <property type="entry name" value="Lectin_C"/>
    <property type="match status" value="2"/>
</dbReference>
<dbReference type="SMART" id="SM00034">
    <property type="entry name" value="CLECT"/>
    <property type="match status" value="2"/>
</dbReference>
<proteinExistence type="predicted"/>
<evidence type="ECO:0000256" key="1">
    <source>
        <dbReference type="ARBA" id="ARBA00023157"/>
    </source>
</evidence>
<keyword evidence="5" id="KW-1185">Reference proteome</keyword>
<reference evidence="4" key="1">
    <citation type="submission" date="2023-08" db="EMBL/GenBank/DDBJ databases">
        <title>Pelteobagrus vachellii genome.</title>
        <authorList>
            <person name="Liu H."/>
        </authorList>
    </citation>
    <scope>NUCLEOTIDE SEQUENCE</scope>
    <source>
        <strain evidence="4">PRFRI_2022a</strain>
        <tissue evidence="4">Muscle</tissue>
    </source>
</reference>
<keyword evidence="2" id="KW-0812">Transmembrane</keyword>
<dbReference type="Gene3D" id="3.10.100.10">
    <property type="entry name" value="Mannose-Binding Protein A, subunit A"/>
    <property type="match status" value="2"/>
</dbReference>
<sequence length="314" mass="36383">MEQHLYILLFFTGVIPFIFSVPHQYYLIQEEKTWSDAQAHCQAVHTDLAIIESIEDMVQFQNEEQTQQFTSKAWIGLYNDVNSWRWSYGNEPLGSLRLWNSYEPNNADGHQECGTIDGTGWNDRPCTSTYPSVCFDDTKTGTDRYIYINNTLTWSEAQSYCRTYHTDLVSVKDETANSLIGALTSGWTWTGLFRDSWKWIDHTKISTITWQSGEPDNYMENETCGYVNNSQAADGQCTELMPFFCYSVIPRKQQILKVVVQSKQNVNDPAVKVAILERIKQKLKDHGMVQNMTVKWKEQPDGKVFHKKTEKEEF</sequence>
<dbReference type="InterPro" id="IPR016187">
    <property type="entry name" value="CTDL_fold"/>
</dbReference>
<keyword evidence="2" id="KW-0472">Membrane</keyword>
<keyword evidence="1" id="KW-1015">Disulfide bond</keyword>
<dbReference type="PROSITE" id="PS00615">
    <property type="entry name" value="C_TYPE_LECTIN_1"/>
    <property type="match status" value="1"/>
</dbReference>
<name>A0AA88M924_TACVA</name>
<organism evidence="4 5">
    <name type="scientific">Tachysurus vachellii</name>
    <name type="common">Darkbarbel catfish</name>
    <name type="synonym">Pelteobagrus vachellii</name>
    <dbReference type="NCBI Taxonomy" id="175792"/>
    <lineage>
        <taxon>Eukaryota</taxon>
        <taxon>Metazoa</taxon>
        <taxon>Chordata</taxon>
        <taxon>Craniata</taxon>
        <taxon>Vertebrata</taxon>
        <taxon>Euteleostomi</taxon>
        <taxon>Actinopterygii</taxon>
        <taxon>Neopterygii</taxon>
        <taxon>Teleostei</taxon>
        <taxon>Ostariophysi</taxon>
        <taxon>Siluriformes</taxon>
        <taxon>Bagridae</taxon>
        <taxon>Tachysurus</taxon>
    </lineage>
</organism>
<evidence type="ECO:0000313" key="4">
    <source>
        <dbReference type="EMBL" id="KAK2832631.1"/>
    </source>
</evidence>
<evidence type="ECO:0000259" key="3">
    <source>
        <dbReference type="PROSITE" id="PS50041"/>
    </source>
</evidence>
<dbReference type="PROSITE" id="PS50041">
    <property type="entry name" value="C_TYPE_LECTIN_2"/>
    <property type="match status" value="2"/>
</dbReference>
<feature type="transmembrane region" description="Helical" evidence="2">
    <location>
        <begin position="6"/>
        <end position="28"/>
    </location>
</feature>
<evidence type="ECO:0000256" key="2">
    <source>
        <dbReference type="SAM" id="Phobius"/>
    </source>
</evidence>
<dbReference type="AlphaFoldDB" id="A0AA88M924"/>
<accession>A0AA88M924</accession>
<dbReference type="Proteomes" id="UP001187315">
    <property type="component" value="Unassembled WGS sequence"/>
</dbReference>
<dbReference type="InterPro" id="IPR001304">
    <property type="entry name" value="C-type_lectin-like"/>
</dbReference>
<dbReference type="EMBL" id="JAVHJS010000016">
    <property type="protein sequence ID" value="KAK2832631.1"/>
    <property type="molecule type" value="Genomic_DNA"/>
</dbReference>